<feature type="compositionally biased region" description="Acidic residues" evidence="4">
    <location>
        <begin position="220"/>
        <end position="229"/>
    </location>
</feature>
<dbReference type="GO" id="GO:0070646">
    <property type="term" value="P:protein modification by small protein removal"/>
    <property type="evidence" value="ECO:0007669"/>
    <property type="project" value="TreeGrafter"/>
</dbReference>
<dbReference type="Pfam" id="PF05903">
    <property type="entry name" value="Peptidase_C97"/>
    <property type="match status" value="1"/>
</dbReference>
<dbReference type="InterPro" id="IPR042266">
    <property type="entry name" value="PPPDE_sf"/>
</dbReference>
<evidence type="ECO:0000313" key="6">
    <source>
        <dbReference type="EMBL" id="KAK9883269.1"/>
    </source>
</evidence>
<dbReference type="PANTHER" id="PTHR12378">
    <property type="entry name" value="DESUMOYLATING ISOPEPTIDASE"/>
    <property type="match status" value="1"/>
</dbReference>
<dbReference type="GO" id="GO:0006508">
    <property type="term" value="P:proteolysis"/>
    <property type="evidence" value="ECO:0007669"/>
    <property type="project" value="UniProtKB-KW"/>
</dbReference>
<keyword evidence="3" id="KW-0378">Hydrolase</keyword>
<feature type="compositionally biased region" description="Polar residues" evidence="4">
    <location>
        <begin position="231"/>
        <end position="244"/>
    </location>
</feature>
<feature type="region of interest" description="Disordered" evidence="4">
    <location>
        <begin position="195"/>
        <end position="246"/>
    </location>
</feature>
<evidence type="ECO:0000313" key="7">
    <source>
        <dbReference type="Proteomes" id="UP001431783"/>
    </source>
</evidence>
<dbReference type="PROSITE" id="PS51858">
    <property type="entry name" value="PPPDE"/>
    <property type="match status" value="1"/>
</dbReference>
<dbReference type="EMBL" id="JARQZJ010000091">
    <property type="protein sequence ID" value="KAK9883269.1"/>
    <property type="molecule type" value="Genomic_DNA"/>
</dbReference>
<dbReference type="GO" id="GO:0008233">
    <property type="term" value="F:peptidase activity"/>
    <property type="evidence" value="ECO:0007669"/>
    <property type="project" value="UniProtKB-KW"/>
</dbReference>
<reference evidence="6 7" key="1">
    <citation type="submission" date="2023-03" db="EMBL/GenBank/DDBJ databases">
        <title>Genome insight into feeding habits of ladybird beetles.</title>
        <authorList>
            <person name="Li H.-S."/>
            <person name="Huang Y.-H."/>
            <person name="Pang H."/>
        </authorList>
    </citation>
    <scope>NUCLEOTIDE SEQUENCE [LARGE SCALE GENOMIC DNA]</scope>
    <source>
        <strain evidence="6">SYSU_2023b</strain>
        <tissue evidence="6">Whole body</tissue>
    </source>
</reference>
<dbReference type="Gene3D" id="3.90.1720.30">
    <property type="entry name" value="PPPDE domains"/>
    <property type="match status" value="1"/>
</dbReference>
<evidence type="ECO:0000256" key="4">
    <source>
        <dbReference type="SAM" id="MobiDB-lite"/>
    </source>
</evidence>
<evidence type="ECO:0000256" key="1">
    <source>
        <dbReference type="ARBA" id="ARBA00008140"/>
    </source>
</evidence>
<dbReference type="PANTHER" id="PTHR12378:SF7">
    <property type="entry name" value="DESUMOYLATING ISOPEPTIDASE 1"/>
    <property type="match status" value="1"/>
</dbReference>
<dbReference type="Proteomes" id="UP001431783">
    <property type="component" value="Unassembled WGS sequence"/>
</dbReference>
<sequence length="528" mass="60151">MEKAKVELYIYDLSKGMAKTLAPMLIGKSLDGIWHTSIVVHNREYVFNSSGVEHCKPGSTHLGPPLKVELLGYTEVELAIFTDYIQSLSESTFAASTYNIFSHNCNTFSEEVAQFLVGKSIPKYILDLPQEFLSGNLSPTVLTLLTLFEKQAQVTSTSQSTEREGSPDFDELNLLIEESRYNSFLREIRRKTDREKQLKRERKREKKRKKALKEGSSISVEEEDPEMTDTEIVNGNNAGSQLPSEQALAIEEEERREEEERKKAREPPVVFTDLIDVKSEFDALIGLIDGKISSEEQRSMEELSQYMLEDEGSWALSDGFLTFVGRLLQDQAFSIEVRIRIMNILAVAALKDDVILLLHQDRKDHFLMNYAFEIDRNSIEEQRALSLFIANMFENLSSSEWLLYISEWTFKGQQISNIRVTTKVGVHCLLADDAILQDRGSAIIHNLACKEVFDDVAVELTMALLQYFNSKPAEEQLYRCMKALAKFVQISTQEVPQLIQMIGPEPKTFAGTSERVDKLIEQISIKLR</sequence>
<keyword evidence="7" id="KW-1185">Reference proteome</keyword>
<comment type="similarity">
    <text evidence="1">Belongs to the DeSI family.</text>
</comment>
<evidence type="ECO:0000256" key="3">
    <source>
        <dbReference type="ARBA" id="ARBA00022801"/>
    </source>
</evidence>
<gene>
    <name evidence="6" type="ORF">WA026_001453</name>
</gene>
<feature type="domain" description="PPPDE" evidence="5">
    <location>
        <begin position="4"/>
        <end position="134"/>
    </location>
</feature>
<dbReference type="InterPro" id="IPR008580">
    <property type="entry name" value="PPPDE_dom"/>
</dbReference>
<protein>
    <recommendedName>
        <fullName evidence="5">PPPDE domain-containing protein</fullName>
    </recommendedName>
</protein>
<keyword evidence="2" id="KW-0645">Protease</keyword>
<feature type="compositionally biased region" description="Basic residues" evidence="4">
    <location>
        <begin position="199"/>
        <end position="211"/>
    </location>
</feature>
<name>A0AAW1UR09_9CUCU</name>
<comment type="caution">
    <text evidence="6">The sequence shown here is derived from an EMBL/GenBank/DDBJ whole genome shotgun (WGS) entry which is preliminary data.</text>
</comment>
<organism evidence="6 7">
    <name type="scientific">Henosepilachna vigintioctopunctata</name>
    <dbReference type="NCBI Taxonomy" id="420089"/>
    <lineage>
        <taxon>Eukaryota</taxon>
        <taxon>Metazoa</taxon>
        <taxon>Ecdysozoa</taxon>
        <taxon>Arthropoda</taxon>
        <taxon>Hexapoda</taxon>
        <taxon>Insecta</taxon>
        <taxon>Pterygota</taxon>
        <taxon>Neoptera</taxon>
        <taxon>Endopterygota</taxon>
        <taxon>Coleoptera</taxon>
        <taxon>Polyphaga</taxon>
        <taxon>Cucujiformia</taxon>
        <taxon>Coccinelloidea</taxon>
        <taxon>Coccinellidae</taxon>
        <taxon>Epilachninae</taxon>
        <taxon>Epilachnini</taxon>
        <taxon>Henosepilachna</taxon>
    </lineage>
</organism>
<dbReference type="SMART" id="SM01179">
    <property type="entry name" value="DUF862"/>
    <property type="match status" value="1"/>
</dbReference>
<proteinExistence type="inferred from homology"/>
<evidence type="ECO:0000256" key="2">
    <source>
        <dbReference type="ARBA" id="ARBA00022670"/>
    </source>
</evidence>
<evidence type="ECO:0000259" key="5">
    <source>
        <dbReference type="PROSITE" id="PS51858"/>
    </source>
</evidence>
<accession>A0AAW1UR09</accession>
<dbReference type="AlphaFoldDB" id="A0AAW1UR09"/>